<proteinExistence type="predicted"/>
<evidence type="ECO:0000313" key="2">
    <source>
        <dbReference type="Proteomes" id="UP000590524"/>
    </source>
</evidence>
<sequence>MDRAPLERVRKLADGRIAAVARFARSGVYTYSGAEVGKPHLSSVNVYRPEAEVFSQDAMASFGHKAVTFHHPSDGVSAANWSKVSVGFTEGKIARDGGYVEIPLMLADAQAVGAYERGEARELSAGYSCDLVWGDGIAPDGTAYQATQRNIRGNHIALVPLGRAGSECRIGDSLMQGASGMFNDAQLTTFRDSDEGRLAVAYAKSVHNLNSSRNGPWTDQMERQALADAMAVKPRDSIISDAAMADAKAKEHAAYQRSVAALNGSRN</sequence>
<gene>
    <name evidence="1" type="ORF">GGQ90_003607</name>
</gene>
<comment type="caution">
    <text evidence="1">The sequence shown here is derived from an EMBL/GenBank/DDBJ whole genome shotgun (WGS) entry which is preliminary data.</text>
</comment>
<dbReference type="Pfam" id="PF09979">
    <property type="entry name" value="DUF2213"/>
    <property type="match status" value="1"/>
</dbReference>
<evidence type="ECO:0008006" key="3">
    <source>
        <dbReference type="Google" id="ProtNLM"/>
    </source>
</evidence>
<organism evidence="1 2">
    <name type="scientific">Sphingobium scionense</name>
    <dbReference type="NCBI Taxonomy" id="1404341"/>
    <lineage>
        <taxon>Bacteria</taxon>
        <taxon>Pseudomonadati</taxon>
        <taxon>Pseudomonadota</taxon>
        <taxon>Alphaproteobacteria</taxon>
        <taxon>Sphingomonadales</taxon>
        <taxon>Sphingomonadaceae</taxon>
        <taxon>Sphingobium</taxon>
    </lineage>
</organism>
<accession>A0A7W6LU87</accession>
<dbReference type="RefSeq" id="WP_380814421.1">
    <property type="nucleotide sequence ID" value="NZ_JBHRXA010000001.1"/>
</dbReference>
<protein>
    <recommendedName>
        <fullName evidence="3">DUF2213 domain-containing protein</fullName>
    </recommendedName>
</protein>
<dbReference type="Proteomes" id="UP000590524">
    <property type="component" value="Unassembled WGS sequence"/>
</dbReference>
<evidence type="ECO:0000313" key="1">
    <source>
        <dbReference type="EMBL" id="MBB4149813.1"/>
    </source>
</evidence>
<dbReference type="InterPro" id="IPR016913">
    <property type="entry name" value="UCP029215"/>
</dbReference>
<dbReference type="AlphaFoldDB" id="A0A7W6LU87"/>
<name>A0A7W6LU87_9SPHN</name>
<reference evidence="1 2" key="1">
    <citation type="submission" date="2020-08" db="EMBL/GenBank/DDBJ databases">
        <title>Genomic Encyclopedia of Type Strains, Phase IV (KMG-IV): sequencing the most valuable type-strain genomes for metagenomic binning, comparative biology and taxonomic classification.</title>
        <authorList>
            <person name="Goeker M."/>
        </authorList>
    </citation>
    <scope>NUCLEOTIDE SEQUENCE [LARGE SCALE GENOMIC DNA]</scope>
    <source>
        <strain evidence="1 2">DSM 19371</strain>
    </source>
</reference>
<dbReference type="EMBL" id="JACIEU010000015">
    <property type="protein sequence ID" value="MBB4149813.1"/>
    <property type="molecule type" value="Genomic_DNA"/>
</dbReference>
<keyword evidence="2" id="KW-1185">Reference proteome</keyword>